<proteinExistence type="predicted"/>
<dbReference type="STRING" id="1817768.A3A87_00030"/>
<name>A0A1F6U161_9PROT</name>
<dbReference type="AlphaFoldDB" id="A0A1F6U161"/>
<gene>
    <name evidence="1" type="ORF">A3A87_00030</name>
</gene>
<evidence type="ECO:0000313" key="2">
    <source>
        <dbReference type="Proteomes" id="UP000179037"/>
    </source>
</evidence>
<reference evidence="1 2" key="1">
    <citation type="journal article" date="2016" name="Nat. Commun.">
        <title>Thousands of microbial genomes shed light on interconnected biogeochemical processes in an aquifer system.</title>
        <authorList>
            <person name="Anantharaman K."/>
            <person name="Brown C.T."/>
            <person name="Hug L.A."/>
            <person name="Sharon I."/>
            <person name="Castelle C.J."/>
            <person name="Probst A.J."/>
            <person name="Thomas B.C."/>
            <person name="Singh A."/>
            <person name="Wilkins M.J."/>
            <person name="Karaoz U."/>
            <person name="Brodie E.L."/>
            <person name="Williams K.H."/>
            <person name="Hubbard S.S."/>
            <person name="Banfield J.F."/>
        </authorList>
    </citation>
    <scope>NUCLEOTIDE SEQUENCE [LARGE SCALE GENOMIC DNA]</scope>
</reference>
<organism evidence="1 2">
    <name type="scientific">Candidatus Muproteobacteria bacterium RIFCSPLOWO2_01_FULL_60_18</name>
    <dbReference type="NCBI Taxonomy" id="1817768"/>
    <lineage>
        <taxon>Bacteria</taxon>
        <taxon>Pseudomonadati</taxon>
        <taxon>Pseudomonadota</taxon>
        <taxon>Candidatus Muproteobacteria</taxon>
    </lineage>
</organism>
<protein>
    <submittedName>
        <fullName evidence="1">Uncharacterized protein</fullName>
    </submittedName>
</protein>
<comment type="caution">
    <text evidence="1">The sequence shown here is derived from an EMBL/GenBank/DDBJ whole genome shotgun (WGS) entry which is preliminary data.</text>
</comment>
<evidence type="ECO:0000313" key="1">
    <source>
        <dbReference type="EMBL" id="OGI51062.1"/>
    </source>
</evidence>
<dbReference type="EMBL" id="MFTC01000052">
    <property type="protein sequence ID" value="OGI51062.1"/>
    <property type="molecule type" value="Genomic_DNA"/>
</dbReference>
<sequence length="83" mass="9242">MGMESAGFVNLIKDGLILSNLWFMAGHGFETPEALGQTKSPERGFLFGWRALPLEDRLATSLWLALRAHFVRPISLQAKLSNL</sequence>
<accession>A0A1F6U161</accession>
<dbReference type="Proteomes" id="UP000179037">
    <property type="component" value="Unassembled WGS sequence"/>
</dbReference>